<organism evidence="8">
    <name type="scientific">Oryza meridionalis</name>
    <dbReference type="NCBI Taxonomy" id="40149"/>
    <lineage>
        <taxon>Eukaryota</taxon>
        <taxon>Viridiplantae</taxon>
        <taxon>Streptophyta</taxon>
        <taxon>Embryophyta</taxon>
        <taxon>Tracheophyta</taxon>
        <taxon>Spermatophyta</taxon>
        <taxon>Magnoliopsida</taxon>
        <taxon>Liliopsida</taxon>
        <taxon>Poales</taxon>
        <taxon>Poaceae</taxon>
        <taxon>BOP clade</taxon>
        <taxon>Oryzoideae</taxon>
        <taxon>Oryzeae</taxon>
        <taxon>Oryzinae</taxon>
        <taxon>Oryza</taxon>
    </lineage>
</organism>
<accession>A0A0E0EXF8</accession>
<evidence type="ECO:0000313" key="9">
    <source>
        <dbReference type="Proteomes" id="UP000008021"/>
    </source>
</evidence>
<dbReference type="HOGENOM" id="CLU_048356_0_0_1"/>
<keyword evidence="5" id="KW-0472">Membrane</keyword>
<keyword evidence="4" id="KW-1003">Cell membrane</keyword>
<dbReference type="STRING" id="40149.A0A0E0EXF8"/>
<dbReference type="Proteomes" id="UP000008021">
    <property type="component" value="Chromosome 10"/>
</dbReference>
<proteinExistence type="inferred from homology"/>
<reference evidence="8" key="1">
    <citation type="submission" date="2015-04" db="UniProtKB">
        <authorList>
            <consortium name="EnsemblPlants"/>
        </authorList>
    </citation>
    <scope>IDENTIFICATION</scope>
</reference>
<dbReference type="Gramene" id="OMERI10G06270.1">
    <property type="protein sequence ID" value="OMERI10G06270.1"/>
    <property type="gene ID" value="OMERI10G06270"/>
</dbReference>
<feature type="compositionally biased region" description="Low complexity" evidence="7">
    <location>
        <begin position="1"/>
        <end position="11"/>
    </location>
</feature>
<feature type="region of interest" description="Disordered" evidence="7">
    <location>
        <begin position="183"/>
        <end position="243"/>
    </location>
</feature>
<feature type="compositionally biased region" description="Basic and acidic residues" evidence="7">
    <location>
        <begin position="138"/>
        <end position="147"/>
    </location>
</feature>
<evidence type="ECO:0000256" key="1">
    <source>
        <dbReference type="ARBA" id="ARBA00004236"/>
    </source>
</evidence>
<dbReference type="InterPro" id="IPR039621">
    <property type="entry name" value="BG1-like"/>
</dbReference>
<evidence type="ECO:0008006" key="10">
    <source>
        <dbReference type="Google" id="ProtNLM"/>
    </source>
</evidence>
<evidence type="ECO:0000256" key="6">
    <source>
        <dbReference type="ARBA" id="ARBA00023294"/>
    </source>
</evidence>
<protein>
    <recommendedName>
        <fullName evidence="10">Protein BIG GRAIN 1-like</fullName>
    </recommendedName>
</protein>
<feature type="region of interest" description="Disordered" evidence="7">
    <location>
        <begin position="121"/>
        <end position="167"/>
    </location>
</feature>
<keyword evidence="3" id="KW-0813">Transport</keyword>
<dbReference type="EnsemblPlants" id="OMERI10G06270.1">
    <property type="protein sequence ID" value="OMERI10G06270.1"/>
    <property type="gene ID" value="OMERI10G06270"/>
</dbReference>
<feature type="compositionally biased region" description="Low complexity" evidence="7">
    <location>
        <begin position="154"/>
        <end position="167"/>
    </location>
</feature>
<dbReference type="GO" id="GO:0009734">
    <property type="term" value="P:auxin-activated signaling pathway"/>
    <property type="evidence" value="ECO:0007669"/>
    <property type="project" value="UniProtKB-KW"/>
</dbReference>
<evidence type="ECO:0000256" key="3">
    <source>
        <dbReference type="ARBA" id="ARBA00022448"/>
    </source>
</evidence>
<comment type="subcellular location">
    <subcellularLocation>
        <location evidence="1">Cell membrane</location>
    </subcellularLocation>
</comment>
<evidence type="ECO:0000256" key="2">
    <source>
        <dbReference type="ARBA" id="ARBA00010067"/>
    </source>
</evidence>
<name>A0A0E0EXF8_9ORYZ</name>
<dbReference type="PANTHER" id="PTHR33541:SF9">
    <property type="entry name" value="PROTEIN BIG GRAIN 1-LIKE"/>
    <property type="match status" value="1"/>
</dbReference>
<sequence length="343" mass="36490">MEMRWAAPAARGRGRARRRAPDQPSFSSTLLDAICDSMDEGGELGGRDSRPRNAASAAAKKRQEAANSYHHHHYYYYKPSLAASYRAAPALGSTADCAGRGYFSSSEVEYSLRRLRPIRTSAAGGAGDGAAIARKQRHEQPDVEKTTRTAKTKPGSASARACRRPASPGARLASLLNSIFSGKRPSAQRPACSPDHPEPTCSTAPPSSSSSSYARRPCHAKTPRTPTPTTTTTARARPSRSRTVRFLDIDGKVAVAAAVAGCRRIPVMEVEADTDDGGEESSDASSDLFELDSLAAIAPAGGRGGSYGDELPVYGTTGVGIRRDIGRRRPYGHSPCRSWSRAV</sequence>
<evidence type="ECO:0000256" key="4">
    <source>
        <dbReference type="ARBA" id="ARBA00022475"/>
    </source>
</evidence>
<dbReference type="eggNOG" id="ENOG502R58U">
    <property type="taxonomic scope" value="Eukaryota"/>
</dbReference>
<evidence type="ECO:0000313" key="8">
    <source>
        <dbReference type="EnsemblPlants" id="OMERI10G06270.1"/>
    </source>
</evidence>
<reference evidence="8" key="2">
    <citation type="submission" date="2018-05" db="EMBL/GenBank/DDBJ databases">
        <title>OmerRS3 (Oryza meridionalis Reference Sequence Version 3).</title>
        <authorList>
            <person name="Zhang J."/>
            <person name="Kudrna D."/>
            <person name="Lee S."/>
            <person name="Talag J."/>
            <person name="Welchert J."/>
            <person name="Wing R.A."/>
        </authorList>
    </citation>
    <scope>NUCLEOTIDE SEQUENCE [LARGE SCALE GENOMIC DNA]</scope>
    <source>
        <strain evidence="8">cv. OR44</strain>
    </source>
</reference>
<keyword evidence="9" id="KW-1185">Reference proteome</keyword>
<evidence type="ECO:0000256" key="7">
    <source>
        <dbReference type="SAM" id="MobiDB-lite"/>
    </source>
</evidence>
<evidence type="ECO:0000256" key="5">
    <source>
        <dbReference type="ARBA" id="ARBA00023136"/>
    </source>
</evidence>
<dbReference type="GO" id="GO:0005886">
    <property type="term" value="C:plasma membrane"/>
    <property type="evidence" value="ECO:0007669"/>
    <property type="project" value="UniProtKB-SubCell"/>
</dbReference>
<feature type="region of interest" description="Disordered" evidence="7">
    <location>
        <begin position="1"/>
        <end position="64"/>
    </location>
</feature>
<feature type="compositionally biased region" description="Low complexity" evidence="7">
    <location>
        <begin position="223"/>
        <end position="236"/>
    </location>
</feature>
<feature type="compositionally biased region" description="Low complexity" evidence="7">
    <location>
        <begin position="199"/>
        <end position="215"/>
    </location>
</feature>
<dbReference type="AlphaFoldDB" id="A0A0E0EXF8"/>
<keyword evidence="6" id="KW-0927">Auxin signaling pathway</keyword>
<dbReference type="PANTHER" id="PTHR33541">
    <property type="entry name" value="PROTEIN BIG GRAIN 1-LIKE A-RELATED"/>
    <property type="match status" value="1"/>
</dbReference>
<comment type="similarity">
    <text evidence="2">Belongs to the BIG GRAIN 1 (BG1) plant protein family.</text>
</comment>